<dbReference type="InterPro" id="IPR003497">
    <property type="entry name" value="BRO_N_domain"/>
</dbReference>
<evidence type="ECO:0000313" key="4">
    <source>
        <dbReference type="Proteomes" id="UP000006160"/>
    </source>
</evidence>
<dbReference type="PROSITE" id="PS51750">
    <property type="entry name" value="BRO_N"/>
    <property type="match status" value="1"/>
</dbReference>
<proteinExistence type="predicted"/>
<gene>
    <name evidence="3" type="ORF">CLG_B2300</name>
</gene>
<evidence type="ECO:0000256" key="1">
    <source>
        <dbReference type="SAM" id="Coils"/>
    </source>
</evidence>
<evidence type="ECO:0000313" key="3">
    <source>
        <dbReference type="EMBL" id="EES90351.1"/>
    </source>
</evidence>
<dbReference type="Proteomes" id="UP000006160">
    <property type="component" value="Unassembled WGS sequence"/>
</dbReference>
<dbReference type="Pfam" id="PF02498">
    <property type="entry name" value="Bro-N"/>
    <property type="match status" value="1"/>
</dbReference>
<dbReference type="SMART" id="SM01040">
    <property type="entry name" value="Bro-N"/>
    <property type="match status" value="1"/>
</dbReference>
<comment type="caution">
    <text evidence="3">The sequence shown here is derived from an EMBL/GenBank/DDBJ whole genome shotgun (WGS) entry which is preliminary data.</text>
</comment>
<feature type="domain" description="Bro-N" evidence="2">
    <location>
        <begin position="6"/>
        <end position="115"/>
    </location>
</feature>
<feature type="coiled-coil region" evidence="1">
    <location>
        <begin position="140"/>
        <end position="167"/>
    </location>
</feature>
<keyword evidence="1" id="KW-0175">Coiled coil</keyword>
<dbReference type="EMBL" id="ACSJ01000017">
    <property type="protein sequence ID" value="EES90351.1"/>
    <property type="molecule type" value="Genomic_DNA"/>
</dbReference>
<protein>
    <submittedName>
        <fullName evidence="3">BRO family, N-domain protein</fullName>
    </submittedName>
</protein>
<name>A0A9P2G5N3_CLOBO</name>
<sequence length="281" mass="32217">MVMGKELEIVKQFEGNKVEMIEKDGQVLFELYSTGMALGYVKTNTINGKTYVQCRKERVSNTIKNAEIKPLVQGGLKYLNEEMLYDFMLEAKTEKCKSFRKWVTSEVLPTIRKTGGYVANADLMVNTYFGALDDTHKTIVKSLFENIENQQKQIIQLKDDNEILDKENDLLSGENLKWADRSLINALVRAYGSKLGNFGEAWTKFKKEILYKHSININARITNFMNSTGKKTKPRTLKMLHDEELSNAVSTIVALCRDNDVDISDIIKKYENELNRKGLVY</sequence>
<dbReference type="AlphaFoldDB" id="A0A9P2G5N3"/>
<accession>A0A9P2G5N3</accession>
<organism evidence="3 4">
    <name type="scientific">Clostridium botulinum D str. 1873</name>
    <dbReference type="NCBI Taxonomy" id="592027"/>
    <lineage>
        <taxon>Bacteria</taxon>
        <taxon>Bacillati</taxon>
        <taxon>Bacillota</taxon>
        <taxon>Clostridia</taxon>
        <taxon>Eubacteriales</taxon>
        <taxon>Clostridiaceae</taxon>
        <taxon>Clostridium</taxon>
    </lineage>
</organism>
<reference evidence="3 4" key="1">
    <citation type="submission" date="2009-10" db="EMBL/GenBank/DDBJ databases">
        <authorList>
            <person name="Shrivastava S."/>
            <person name="Brinkac L.B."/>
            <person name="Brown J.L."/>
            <person name="Bruce D.B."/>
            <person name="Detter C."/>
            <person name="Green L.D."/>
            <person name="Munk C.A."/>
            <person name="Rogers Y.C."/>
            <person name="Tapia R."/>
            <person name="Saunders E.S."/>
            <person name="Sims D.R."/>
            <person name="Smith L.A."/>
            <person name="Smith T.J."/>
            <person name="Sutton G."/>
            <person name="Brettin T."/>
        </authorList>
    </citation>
    <scope>NUCLEOTIDE SEQUENCE [LARGE SCALE GENOMIC DNA]</scope>
    <source>
        <strain evidence="4">D str. 1873</strain>
    </source>
</reference>
<evidence type="ECO:0000259" key="2">
    <source>
        <dbReference type="PROSITE" id="PS51750"/>
    </source>
</evidence>